<proteinExistence type="predicted"/>
<gene>
    <name evidence="1" type="ORF">TM35_000162970</name>
</gene>
<name>A0A1X0NWS9_9TRYP</name>
<organism evidence="1 2">
    <name type="scientific">Trypanosoma theileri</name>
    <dbReference type="NCBI Taxonomy" id="67003"/>
    <lineage>
        <taxon>Eukaryota</taxon>
        <taxon>Discoba</taxon>
        <taxon>Euglenozoa</taxon>
        <taxon>Kinetoplastea</taxon>
        <taxon>Metakinetoplastina</taxon>
        <taxon>Trypanosomatida</taxon>
        <taxon>Trypanosomatidae</taxon>
        <taxon>Trypanosoma</taxon>
    </lineage>
</organism>
<dbReference type="OrthoDB" id="248616at2759"/>
<accession>A0A1X0NWS9</accession>
<evidence type="ECO:0000313" key="1">
    <source>
        <dbReference type="EMBL" id="ORC88659.1"/>
    </source>
</evidence>
<evidence type="ECO:0000313" key="2">
    <source>
        <dbReference type="Proteomes" id="UP000192257"/>
    </source>
</evidence>
<keyword evidence="2" id="KW-1185">Reference proteome</keyword>
<dbReference type="InterPro" id="IPR011333">
    <property type="entry name" value="SKP1/BTB/POZ_sf"/>
</dbReference>
<dbReference type="InterPro" id="IPR039948">
    <property type="entry name" value="ELC1"/>
</dbReference>
<dbReference type="Gene3D" id="3.30.710.10">
    <property type="entry name" value="Potassium Channel Kv1.1, Chain A"/>
    <property type="match status" value="1"/>
</dbReference>
<sequence>MSRRQRAAVQPEQTIAPQIVFDKSHMVCVRSADGQFFLLDRNCAMVSGVLRRFLQRKGCEEEPCTVVTATATIATTTSTTTNTTTPAAAAAVTLPVLPSLSSPPPESCDLTRIGTETYETIILEEIRSDLLELAIQAMYFKYRYDGEPEKRPLEVHHSAEMRHRLAAVSVLLDM</sequence>
<dbReference type="VEuPathDB" id="TriTrypDB:TM35_000162970"/>
<evidence type="ECO:0008006" key="3">
    <source>
        <dbReference type="Google" id="ProtNLM"/>
    </source>
</evidence>
<reference evidence="1 2" key="1">
    <citation type="submission" date="2017-03" db="EMBL/GenBank/DDBJ databases">
        <title>An alternative strategy for trypanosome survival in the mammalian bloodstream revealed through genome and transcriptome analysis of the ubiquitous bovine parasite Trypanosoma (Megatrypanum) theileri.</title>
        <authorList>
            <person name="Kelly S."/>
            <person name="Ivens A."/>
            <person name="Mott A."/>
            <person name="O'Neill E."/>
            <person name="Emms D."/>
            <person name="Macleod O."/>
            <person name="Voorheis P."/>
            <person name="Matthews J."/>
            <person name="Matthews K."/>
            <person name="Carrington M."/>
        </authorList>
    </citation>
    <scope>NUCLEOTIDE SEQUENCE [LARGE SCALE GENOMIC DNA]</scope>
    <source>
        <strain evidence="1">Edinburgh</strain>
    </source>
</reference>
<dbReference type="GeneID" id="39985949"/>
<protein>
    <recommendedName>
        <fullName evidence="3">Elongin-C</fullName>
    </recommendedName>
</protein>
<dbReference type="RefSeq" id="XP_028882725.1">
    <property type="nucleotide sequence ID" value="XM_029026169.1"/>
</dbReference>
<dbReference type="SUPFAM" id="SSF54695">
    <property type="entry name" value="POZ domain"/>
    <property type="match status" value="1"/>
</dbReference>
<comment type="caution">
    <text evidence="1">The sequence shown here is derived from an EMBL/GenBank/DDBJ whole genome shotgun (WGS) entry which is preliminary data.</text>
</comment>
<dbReference type="EMBL" id="NBCO01000016">
    <property type="protein sequence ID" value="ORC88659.1"/>
    <property type="molecule type" value="Genomic_DNA"/>
</dbReference>
<dbReference type="PANTHER" id="PTHR20648">
    <property type="entry name" value="ELONGIN-C"/>
    <property type="match status" value="1"/>
</dbReference>
<dbReference type="AlphaFoldDB" id="A0A1X0NWS9"/>
<dbReference type="Proteomes" id="UP000192257">
    <property type="component" value="Unassembled WGS sequence"/>
</dbReference>